<feature type="transmembrane region" description="Helical" evidence="1">
    <location>
        <begin position="91"/>
        <end position="109"/>
    </location>
</feature>
<dbReference type="AlphaFoldDB" id="A0A538UCW9"/>
<sequence length="161" mass="17354">MTVLPLPARAEPPRAPDLGLAAAGVLTAGMALYHFGLPFLWGWGKALTPWPMLHWALFMLNASFSYLLLAGGAATVALAFRRDARDRTGRWVLLAIGGYWVFNLLYQLVSPMPMPPRLAALRWGLFGFAAAMAWLYGAAVVRGAGRAQAPPRSVPVLGRPG</sequence>
<protein>
    <submittedName>
        <fullName evidence="2">Uncharacterized protein</fullName>
    </submittedName>
</protein>
<reference evidence="2 3" key="1">
    <citation type="journal article" date="2019" name="Nat. Microbiol.">
        <title>Mediterranean grassland soil C-N compound turnover is dependent on rainfall and depth, and is mediated by genomically divergent microorganisms.</title>
        <authorList>
            <person name="Diamond S."/>
            <person name="Andeer P.F."/>
            <person name="Li Z."/>
            <person name="Crits-Christoph A."/>
            <person name="Burstein D."/>
            <person name="Anantharaman K."/>
            <person name="Lane K.R."/>
            <person name="Thomas B.C."/>
            <person name="Pan C."/>
            <person name="Northen T.R."/>
            <person name="Banfield J.F."/>
        </authorList>
    </citation>
    <scope>NUCLEOTIDE SEQUENCE [LARGE SCALE GENOMIC DNA]</scope>
    <source>
        <strain evidence="2">WS_11</strain>
    </source>
</reference>
<feature type="transmembrane region" description="Helical" evidence="1">
    <location>
        <begin position="20"/>
        <end position="43"/>
    </location>
</feature>
<keyword evidence="1" id="KW-0812">Transmembrane</keyword>
<accession>A0A538UCW9</accession>
<keyword evidence="1" id="KW-1133">Transmembrane helix</keyword>
<evidence type="ECO:0000256" key="1">
    <source>
        <dbReference type="SAM" id="Phobius"/>
    </source>
</evidence>
<evidence type="ECO:0000313" key="3">
    <source>
        <dbReference type="Proteomes" id="UP000319771"/>
    </source>
</evidence>
<name>A0A538UCW9_UNCEI</name>
<gene>
    <name evidence="2" type="ORF">E6K81_03575</name>
</gene>
<evidence type="ECO:0000313" key="2">
    <source>
        <dbReference type="EMBL" id="TMQ73667.1"/>
    </source>
</evidence>
<dbReference type="EMBL" id="VBPB01000053">
    <property type="protein sequence ID" value="TMQ73667.1"/>
    <property type="molecule type" value="Genomic_DNA"/>
</dbReference>
<feature type="transmembrane region" description="Helical" evidence="1">
    <location>
        <begin position="121"/>
        <end position="141"/>
    </location>
</feature>
<organism evidence="2 3">
    <name type="scientific">Eiseniibacteriota bacterium</name>
    <dbReference type="NCBI Taxonomy" id="2212470"/>
    <lineage>
        <taxon>Bacteria</taxon>
        <taxon>Candidatus Eiseniibacteriota</taxon>
    </lineage>
</organism>
<dbReference type="Proteomes" id="UP000319771">
    <property type="component" value="Unassembled WGS sequence"/>
</dbReference>
<proteinExistence type="predicted"/>
<feature type="transmembrane region" description="Helical" evidence="1">
    <location>
        <begin position="55"/>
        <end position="79"/>
    </location>
</feature>
<comment type="caution">
    <text evidence="2">The sequence shown here is derived from an EMBL/GenBank/DDBJ whole genome shotgun (WGS) entry which is preliminary data.</text>
</comment>
<keyword evidence="1" id="KW-0472">Membrane</keyword>